<reference evidence="2 3" key="1">
    <citation type="journal article" date="2019" name="Commun. Biol.">
        <title>The bagworm genome reveals a unique fibroin gene that provides high tensile strength.</title>
        <authorList>
            <person name="Kono N."/>
            <person name="Nakamura H."/>
            <person name="Ohtoshi R."/>
            <person name="Tomita M."/>
            <person name="Numata K."/>
            <person name="Arakawa K."/>
        </authorList>
    </citation>
    <scope>NUCLEOTIDE SEQUENCE [LARGE SCALE GENOMIC DNA]</scope>
</reference>
<evidence type="ECO:0000256" key="1">
    <source>
        <dbReference type="SAM" id="MobiDB-lite"/>
    </source>
</evidence>
<keyword evidence="3" id="KW-1185">Reference proteome</keyword>
<name>A0A4C1T9L0_EUMVA</name>
<evidence type="ECO:0000313" key="2">
    <source>
        <dbReference type="EMBL" id="GBP10107.1"/>
    </source>
</evidence>
<evidence type="ECO:0000313" key="3">
    <source>
        <dbReference type="Proteomes" id="UP000299102"/>
    </source>
</evidence>
<proteinExistence type="predicted"/>
<feature type="compositionally biased region" description="Low complexity" evidence="1">
    <location>
        <begin position="156"/>
        <end position="172"/>
    </location>
</feature>
<gene>
    <name evidence="2" type="ORF">EVAR_77528_1</name>
</gene>
<sequence length="181" mass="19736">MGDSDLECVMLVRCGSGAASAVGVDWYQRLFPRRVCFDSIQLMIRRSLTQIRLLSIASGSSDYCTVAVDISLRCRNVVDVANKHLNGRINTRTDRGGSSYGRTEETNSEGKLGSPVEENSAFRDEEEDIWTKRSENDRGGEVEQRAESEASERAIGEASGARANGAASGAKVARGERQAER</sequence>
<feature type="region of interest" description="Disordered" evidence="1">
    <location>
        <begin position="88"/>
        <end position="181"/>
    </location>
</feature>
<protein>
    <submittedName>
        <fullName evidence="2">Uncharacterized protein</fullName>
    </submittedName>
</protein>
<comment type="caution">
    <text evidence="2">The sequence shown here is derived from an EMBL/GenBank/DDBJ whole genome shotgun (WGS) entry which is preliminary data.</text>
</comment>
<dbReference type="Proteomes" id="UP000299102">
    <property type="component" value="Unassembled WGS sequence"/>
</dbReference>
<dbReference type="AlphaFoldDB" id="A0A4C1T9L0"/>
<accession>A0A4C1T9L0</accession>
<feature type="compositionally biased region" description="Basic and acidic residues" evidence="1">
    <location>
        <begin position="129"/>
        <end position="155"/>
    </location>
</feature>
<dbReference type="EMBL" id="BGZK01000039">
    <property type="protein sequence ID" value="GBP10107.1"/>
    <property type="molecule type" value="Genomic_DNA"/>
</dbReference>
<organism evidence="2 3">
    <name type="scientific">Eumeta variegata</name>
    <name type="common">Bagworm moth</name>
    <name type="synonym">Eumeta japonica</name>
    <dbReference type="NCBI Taxonomy" id="151549"/>
    <lineage>
        <taxon>Eukaryota</taxon>
        <taxon>Metazoa</taxon>
        <taxon>Ecdysozoa</taxon>
        <taxon>Arthropoda</taxon>
        <taxon>Hexapoda</taxon>
        <taxon>Insecta</taxon>
        <taxon>Pterygota</taxon>
        <taxon>Neoptera</taxon>
        <taxon>Endopterygota</taxon>
        <taxon>Lepidoptera</taxon>
        <taxon>Glossata</taxon>
        <taxon>Ditrysia</taxon>
        <taxon>Tineoidea</taxon>
        <taxon>Psychidae</taxon>
        <taxon>Oiketicinae</taxon>
        <taxon>Eumeta</taxon>
    </lineage>
</organism>